<dbReference type="AlphaFoldDB" id="A0AB38YCK8"/>
<evidence type="ECO:0000259" key="1">
    <source>
        <dbReference type="Pfam" id="PF20605"/>
    </source>
</evidence>
<dbReference type="InterPro" id="IPR046765">
    <property type="entry name" value="Antitox_RHH"/>
</dbReference>
<dbReference type="SUPFAM" id="SSF47598">
    <property type="entry name" value="Ribbon-helix-helix"/>
    <property type="match status" value="1"/>
</dbReference>
<dbReference type="GO" id="GO:0006355">
    <property type="term" value="P:regulation of DNA-templated transcription"/>
    <property type="evidence" value="ECO:0007669"/>
    <property type="project" value="InterPro"/>
</dbReference>
<name>A0AB38YCK8_9GAMM</name>
<dbReference type="RefSeq" id="WP_304994087.1">
    <property type="nucleotide sequence ID" value="NZ_CP101717.1"/>
</dbReference>
<sequence length="77" mass="8462">MSSLSKRSTVYFDPAIHQALKMKAASSDSSVSEIIDEAVRLLIAEDQQDLAALADRVKEPEMSYEALINDLKAHGKL</sequence>
<dbReference type="EMBL" id="CP101717">
    <property type="protein sequence ID" value="WLD56803.1"/>
    <property type="molecule type" value="Genomic_DNA"/>
</dbReference>
<protein>
    <recommendedName>
        <fullName evidence="1">Antitoxin-like ribbon-helix-helix domain-containing protein</fullName>
    </recommendedName>
</protein>
<gene>
    <name evidence="2" type="ORF">NFC81_08670</name>
</gene>
<dbReference type="Pfam" id="PF20605">
    <property type="entry name" value="Antitox_RHH"/>
    <property type="match status" value="1"/>
</dbReference>
<dbReference type="InterPro" id="IPR010985">
    <property type="entry name" value="Ribbon_hlx_hlx"/>
</dbReference>
<organism evidence="2">
    <name type="scientific">Salinispirillum sp. LH 10-3-1</name>
    <dbReference type="NCBI Taxonomy" id="2952525"/>
    <lineage>
        <taxon>Bacteria</taxon>
        <taxon>Pseudomonadati</taxon>
        <taxon>Pseudomonadota</taxon>
        <taxon>Gammaproteobacteria</taxon>
        <taxon>Oceanospirillales</taxon>
        <taxon>Saccharospirillaceae</taxon>
        <taxon>Salinispirillum</taxon>
    </lineage>
</organism>
<reference evidence="2" key="1">
    <citation type="submission" date="2022-07" db="EMBL/GenBank/DDBJ databases">
        <title>Complete genome sequence of Salinispirillum sp. LH10-3-1 capable of multiple carbohydrate inversion isolated from a soda lake.</title>
        <authorList>
            <person name="Liu J."/>
            <person name="Zhai Y."/>
            <person name="Zhang H."/>
            <person name="Yang H."/>
            <person name="Qu J."/>
            <person name="Li J."/>
        </authorList>
    </citation>
    <scope>NUCLEOTIDE SEQUENCE</scope>
    <source>
        <strain evidence="2">LH 10-3-1</strain>
    </source>
</reference>
<evidence type="ECO:0000313" key="2">
    <source>
        <dbReference type="EMBL" id="WLD56803.1"/>
    </source>
</evidence>
<feature type="domain" description="Antitoxin-like ribbon-helix-helix" evidence="1">
    <location>
        <begin position="9"/>
        <end position="45"/>
    </location>
</feature>
<accession>A0AB38YCK8</accession>
<proteinExistence type="predicted"/>